<gene>
    <name evidence="2" type="ORF">NPX13_g11275</name>
</gene>
<comment type="caution">
    <text evidence="2">The sequence shown here is derived from an EMBL/GenBank/DDBJ whole genome shotgun (WGS) entry which is preliminary data.</text>
</comment>
<evidence type="ECO:0000313" key="3">
    <source>
        <dbReference type="Proteomes" id="UP001148614"/>
    </source>
</evidence>
<feature type="compositionally biased region" description="Low complexity" evidence="1">
    <location>
        <begin position="80"/>
        <end position="95"/>
    </location>
</feature>
<dbReference type="VEuPathDB" id="FungiDB:F4678DRAFT_405000"/>
<dbReference type="Proteomes" id="UP001148614">
    <property type="component" value="Unassembled WGS sequence"/>
</dbReference>
<evidence type="ECO:0000313" key="2">
    <source>
        <dbReference type="EMBL" id="KAJ3551789.1"/>
    </source>
</evidence>
<feature type="compositionally biased region" description="Polar residues" evidence="1">
    <location>
        <begin position="103"/>
        <end position="117"/>
    </location>
</feature>
<name>A0A9W8N377_9PEZI</name>
<feature type="region of interest" description="Disordered" evidence="1">
    <location>
        <begin position="73"/>
        <end position="117"/>
    </location>
</feature>
<organism evidence="2 3">
    <name type="scientific">Xylaria arbuscula</name>
    <dbReference type="NCBI Taxonomy" id="114810"/>
    <lineage>
        <taxon>Eukaryota</taxon>
        <taxon>Fungi</taxon>
        <taxon>Dikarya</taxon>
        <taxon>Ascomycota</taxon>
        <taxon>Pezizomycotina</taxon>
        <taxon>Sordariomycetes</taxon>
        <taxon>Xylariomycetidae</taxon>
        <taxon>Xylariales</taxon>
        <taxon>Xylariaceae</taxon>
        <taxon>Xylaria</taxon>
    </lineage>
</organism>
<sequence>MHVELIAVSTTFQSDIQNDQALIASQHNLNQNEIIEYLEQIHQPVDRVENMLSDQQDRYDASQAALLGPMLPAYRSRNNSSSSESSGSSSPASSSLALLPRQRPQSSQKPAGTASQLQSVNFHVSRRVSACRPGCACACHCQKQNQTPSVVDRIFGQLFISYAGVPVLSPKCDDSRCLKPQQPQVQTEYWFPPGVFWSQIIQFQATYQSTTGPSFQLKTLRRVPDTSEAVTFAMNGNIEGLKSLFVRGLASPVDVSDTRGYSLLRVG</sequence>
<proteinExistence type="predicted"/>
<dbReference type="AlphaFoldDB" id="A0A9W8N377"/>
<evidence type="ECO:0000256" key="1">
    <source>
        <dbReference type="SAM" id="MobiDB-lite"/>
    </source>
</evidence>
<reference evidence="2" key="1">
    <citation type="submission" date="2022-07" db="EMBL/GenBank/DDBJ databases">
        <title>Genome Sequence of Xylaria arbuscula.</title>
        <authorList>
            <person name="Buettner E."/>
        </authorList>
    </citation>
    <scope>NUCLEOTIDE SEQUENCE</scope>
    <source>
        <strain evidence="2">VT107</strain>
    </source>
</reference>
<accession>A0A9W8N377</accession>
<protein>
    <submittedName>
        <fullName evidence="2">Uncharacterized protein</fullName>
    </submittedName>
</protein>
<dbReference type="EMBL" id="JANPWZ010003650">
    <property type="protein sequence ID" value="KAJ3551789.1"/>
    <property type="molecule type" value="Genomic_DNA"/>
</dbReference>
<keyword evidence="3" id="KW-1185">Reference proteome</keyword>